<evidence type="ECO:0000313" key="2">
    <source>
        <dbReference type="Proteomes" id="UP001150538"/>
    </source>
</evidence>
<keyword evidence="2" id="KW-1185">Reference proteome</keyword>
<dbReference type="InterPro" id="IPR032675">
    <property type="entry name" value="LRR_dom_sf"/>
</dbReference>
<proteinExistence type="predicted"/>
<organism evidence="1 2">
    <name type="scientific">Mycoemilia scoparia</name>
    <dbReference type="NCBI Taxonomy" id="417184"/>
    <lineage>
        <taxon>Eukaryota</taxon>
        <taxon>Fungi</taxon>
        <taxon>Fungi incertae sedis</taxon>
        <taxon>Zoopagomycota</taxon>
        <taxon>Kickxellomycotina</taxon>
        <taxon>Kickxellomycetes</taxon>
        <taxon>Kickxellales</taxon>
        <taxon>Kickxellaceae</taxon>
        <taxon>Mycoemilia</taxon>
    </lineage>
</organism>
<dbReference type="EMBL" id="JANBPU010000716">
    <property type="protein sequence ID" value="KAJ1909620.1"/>
    <property type="molecule type" value="Genomic_DNA"/>
</dbReference>
<sequence>MSPGWADAVSQHGPSYVRLSQTNKKREFGQNHYTLKEFGTIKHRRIERMDVSGGYRSAKGPLKKIIKHIPNMKAFSLCSGSAGPESLEKVFKENQQLENVGLFANKTPIKDLLPALNVIVQNLQSLDLDVKATSEQLKCLLDNLPDIESLRLRGEPAREIWRLENVFDIPANGPLKPAIYRNLKSLAIVSNKVYGNPLNYKLSYIDYYFPNLVSLELSILRVRAGANEGYSEQEVLQHKEAVFMYEATFNQLKTLKISFLSPSIIVKFPTFFPHLKSLDFKPQTWYASLNSIEAQSIQHLLKSSTGSNLTSFKTEFPVYCMVEPKDCVFIDHTKKGSRTSEVTRENMISQTVMHNLVTLDLSTLVMSPNALFVFNKFPKLQVLKIALRSLVHIKEIAKAVRFNELVVLDVRFALK</sequence>
<dbReference type="Gene3D" id="3.80.10.10">
    <property type="entry name" value="Ribonuclease Inhibitor"/>
    <property type="match status" value="1"/>
</dbReference>
<dbReference type="SUPFAM" id="SSF52047">
    <property type="entry name" value="RNI-like"/>
    <property type="match status" value="1"/>
</dbReference>
<dbReference type="Proteomes" id="UP001150538">
    <property type="component" value="Unassembled WGS sequence"/>
</dbReference>
<protein>
    <submittedName>
        <fullName evidence="1">Uncharacterized protein</fullName>
    </submittedName>
</protein>
<accession>A0A9W8DIU6</accession>
<name>A0A9W8DIU6_9FUNG</name>
<evidence type="ECO:0000313" key="1">
    <source>
        <dbReference type="EMBL" id="KAJ1909620.1"/>
    </source>
</evidence>
<gene>
    <name evidence="1" type="ORF">H4219_006376</name>
</gene>
<dbReference type="AlphaFoldDB" id="A0A9W8DIU6"/>
<reference evidence="1" key="1">
    <citation type="submission" date="2022-07" db="EMBL/GenBank/DDBJ databases">
        <title>Phylogenomic reconstructions and comparative analyses of Kickxellomycotina fungi.</title>
        <authorList>
            <person name="Reynolds N.K."/>
            <person name="Stajich J.E."/>
            <person name="Barry K."/>
            <person name="Grigoriev I.V."/>
            <person name="Crous P."/>
            <person name="Smith M.E."/>
        </authorList>
    </citation>
    <scope>NUCLEOTIDE SEQUENCE</scope>
    <source>
        <strain evidence="1">NBRC 100468</strain>
    </source>
</reference>
<feature type="non-terminal residue" evidence="1">
    <location>
        <position position="415"/>
    </location>
</feature>
<comment type="caution">
    <text evidence="1">The sequence shown here is derived from an EMBL/GenBank/DDBJ whole genome shotgun (WGS) entry which is preliminary data.</text>
</comment>